<dbReference type="Proteomes" id="UP000326659">
    <property type="component" value="Chromosome"/>
</dbReference>
<feature type="transmembrane region" description="Helical" evidence="5">
    <location>
        <begin position="23"/>
        <end position="44"/>
    </location>
</feature>
<proteinExistence type="predicted"/>
<evidence type="ECO:0000256" key="3">
    <source>
        <dbReference type="ARBA" id="ARBA00022989"/>
    </source>
</evidence>
<comment type="subcellular location">
    <subcellularLocation>
        <location evidence="1">Membrane</location>
        <topology evidence="1">Multi-pass membrane protein</topology>
    </subcellularLocation>
</comment>
<feature type="transmembrane region" description="Helical" evidence="5">
    <location>
        <begin position="244"/>
        <end position="262"/>
    </location>
</feature>
<evidence type="ECO:0000256" key="1">
    <source>
        <dbReference type="ARBA" id="ARBA00004141"/>
    </source>
</evidence>
<dbReference type="InterPro" id="IPR038665">
    <property type="entry name" value="Voltage-dep_anion_channel_sf"/>
</dbReference>
<feature type="transmembrane region" description="Helical" evidence="5">
    <location>
        <begin position="220"/>
        <end position="238"/>
    </location>
</feature>
<keyword evidence="4 5" id="KW-0472">Membrane</keyword>
<sequence length="338" mass="35773">MTENIDTAAAFGAPKETAREGRLGYLPVALFGSVMGLAGLSSAWKLATLIYGAPPWVSQAIGLLALLAFFAVGIGYAIKAVTGPHSVKAEFLHPIAGNLFGTLFISLLLLPIPLVDYSLFLARACWLIGTAGMLPFAWLIISRWLGQRQQAAHATPAWIVPVVGLADIPLAVPLLHWPGAADVAFFSLAVALFFAVPLFTLILSRLLFEEPLGVGLQPSLLILLAPFAVGFSAYVSIVGEIDRFASALYMLTLFMLAVLAGRLRHLARNCPFRLAWWSVGFPLAAAAGCTLRYAGHAPGPFTNGVALFLLAAATVVILGMGLRTLIGVATGQLRNLAT</sequence>
<feature type="transmembrane region" description="Helical" evidence="5">
    <location>
        <begin position="120"/>
        <end position="145"/>
    </location>
</feature>
<feature type="transmembrane region" description="Helical" evidence="5">
    <location>
        <begin position="183"/>
        <end position="208"/>
    </location>
</feature>
<dbReference type="InterPro" id="IPR004695">
    <property type="entry name" value="SLAC1/Mae1/Ssu1/TehA"/>
</dbReference>
<feature type="transmembrane region" description="Helical" evidence="5">
    <location>
        <begin position="274"/>
        <end position="294"/>
    </location>
</feature>
<evidence type="ECO:0000313" key="7">
    <source>
        <dbReference type="Proteomes" id="UP000326659"/>
    </source>
</evidence>
<evidence type="ECO:0000256" key="5">
    <source>
        <dbReference type="SAM" id="Phobius"/>
    </source>
</evidence>
<protein>
    <submittedName>
        <fullName evidence="6">C4-dicarboxylate ABC transporter</fullName>
    </submittedName>
</protein>
<gene>
    <name evidence="6" type="ORF">F1C79_08335</name>
</gene>
<feature type="transmembrane region" description="Helical" evidence="5">
    <location>
        <begin position="56"/>
        <end position="79"/>
    </location>
</feature>
<dbReference type="Pfam" id="PF03595">
    <property type="entry name" value="SLAC1"/>
    <property type="match status" value="1"/>
</dbReference>
<feature type="transmembrane region" description="Helical" evidence="5">
    <location>
        <begin position="306"/>
        <end position="326"/>
    </location>
</feature>
<dbReference type="CDD" id="cd09323">
    <property type="entry name" value="TDT_SLAC1_like"/>
    <property type="match status" value="1"/>
</dbReference>
<keyword evidence="7" id="KW-1185">Reference proteome</keyword>
<dbReference type="GO" id="GO:0046583">
    <property type="term" value="F:monoatomic cation efflux transmembrane transporter activity"/>
    <property type="evidence" value="ECO:0007669"/>
    <property type="project" value="TreeGrafter"/>
</dbReference>
<reference evidence="6 7" key="1">
    <citation type="submission" date="2019-09" db="EMBL/GenBank/DDBJ databases">
        <title>Prosopis cineraria nodule microbiome.</title>
        <authorList>
            <person name="Chaluvadi S.R."/>
            <person name="Ali R."/>
            <person name="Wang X."/>
        </authorList>
    </citation>
    <scope>NUCLEOTIDE SEQUENCE [LARGE SCALE GENOMIC DNA]</scope>
    <source>
        <strain evidence="6 7">BG1</strain>
    </source>
</reference>
<feature type="transmembrane region" description="Helical" evidence="5">
    <location>
        <begin position="91"/>
        <end position="114"/>
    </location>
</feature>
<dbReference type="GO" id="GO:0005886">
    <property type="term" value="C:plasma membrane"/>
    <property type="evidence" value="ECO:0007669"/>
    <property type="project" value="TreeGrafter"/>
</dbReference>
<dbReference type="PANTHER" id="PTHR37955:SF1">
    <property type="entry name" value="DEP DOMAIN-CONTAINING PROTEIN"/>
    <property type="match status" value="1"/>
</dbReference>
<dbReference type="OrthoDB" id="309023at2"/>
<dbReference type="InterPro" id="IPR052951">
    <property type="entry name" value="Tellurite_res_ion_channel"/>
</dbReference>
<keyword evidence="3 5" id="KW-1133">Transmembrane helix</keyword>
<evidence type="ECO:0000256" key="4">
    <source>
        <dbReference type="ARBA" id="ARBA00023136"/>
    </source>
</evidence>
<accession>A0A9X7R3V3</accession>
<keyword evidence="2 5" id="KW-0812">Transmembrane</keyword>
<dbReference type="EMBL" id="CP043626">
    <property type="protein sequence ID" value="QEY71634.1"/>
    <property type="molecule type" value="Genomic_DNA"/>
</dbReference>
<feature type="transmembrane region" description="Helical" evidence="5">
    <location>
        <begin position="157"/>
        <end position="177"/>
    </location>
</feature>
<evidence type="ECO:0000256" key="2">
    <source>
        <dbReference type="ARBA" id="ARBA00022692"/>
    </source>
</evidence>
<dbReference type="AlphaFoldDB" id="A0A9X7R3V3"/>
<dbReference type="Gene3D" id="1.50.10.150">
    <property type="entry name" value="Voltage-dependent anion channel"/>
    <property type="match status" value="1"/>
</dbReference>
<name>A0A9X7R3V3_PSEDE</name>
<dbReference type="PANTHER" id="PTHR37955">
    <property type="entry name" value="TELLURITE RESISTANCE PROTEIN TEHA"/>
    <property type="match status" value="1"/>
</dbReference>
<organism evidence="6 7">
    <name type="scientific">Pseudomonas denitrificans</name>
    <dbReference type="NCBI Taxonomy" id="43306"/>
    <lineage>
        <taxon>Bacteria</taxon>
        <taxon>Pseudomonadati</taxon>
        <taxon>Pseudomonadota</taxon>
        <taxon>Gammaproteobacteria</taxon>
        <taxon>Pseudomonadales</taxon>
        <taxon>Pseudomonadaceae</taxon>
        <taxon>Halopseudomonas</taxon>
    </lineage>
</organism>
<dbReference type="RefSeq" id="WP_151187056.1">
    <property type="nucleotide sequence ID" value="NZ_CP043626.1"/>
</dbReference>
<dbReference type="KEGG" id="pden:F1C79_08335"/>
<evidence type="ECO:0000313" key="6">
    <source>
        <dbReference type="EMBL" id="QEY71634.1"/>
    </source>
</evidence>